<name>K9UME5_CHAP6</name>
<reference evidence="2 3" key="1">
    <citation type="submission" date="2012-05" db="EMBL/GenBank/DDBJ databases">
        <title>Finished chromosome of genome of Chamaesiphon sp. PCC 6605.</title>
        <authorList>
            <consortium name="US DOE Joint Genome Institute"/>
            <person name="Gugger M."/>
            <person name="Coursin T."/>
            <person name="Rippka R."/>
            <person name="Tandeau De Marsac N."/>
            <person name="Huntemann M."/>
            <person name="Wei C.-L."/>
            <person name="Han J."/>
            <person name="Detter J.C."/>
            <person name="Han C."/>
            <person name="Tapia R."/>
            <person name="Chen A."/>
            <person name="Kyrpides N."/>
            <person name="Mavromatis K."/>
            <person name="Markowitz V."/>
            <person name="Szeto E."/>
            <person name="Ivanova N."/>
            <person name="Pagani I."/>
            <person name="Pati A."/>
            <person name="Goodwin L."/>
            <person name="Nordberg H.P."/>
            <person name="Cantor M.N."/>
            <person name="Hua S.X."/>
            <person name="Woyke T."/>
            <person name="Kerfeld C.A."/>
        </authorList>
    </citation>
    <scope>NUCLEOTIDE SEQUENCE [LARGE SCALE GENOMIC DNA]</scope>
    <source>
        <strain evidence="3">ATCC 27169 / PCC 6605</strain>
    </source>
</reference>
<sequence length="123" mass="13388">MKYLFSSAISLTCLVITTTANIALSQTQNFTIGGNEPFWSIAVSPRGIVYSSPESKKVSFRYTQPLKARGQTADSLRVYILPGGNTLTIKKGDCSDGMSDIVHPYSAVFLYNRQVLAGCARTN</sequence>
<gene>
    <name evidence="2" type="ORF">Cha6605_4432</name>
</gene>
<dbReference type="KEGG" id="cmp:Cha6605_4432"/>
<dbReference type="RefSeq" id="WP_015161468.1">
    <property type="nucleotide sequence ID" value="NC_019697.1"/>
</dbReference>
<feature type="chain" id="PRO_5003936407" evidence="1">
    <location>
        <begin position="23"/>
        <end position="123"/>
    </location>
</feature>
<dbReference type="EMBL" id="CP003600">
    <property type="protein sequence ID" value="AFY95364.1"/>
    <property type="molecule type" value="Genomic_DNA"/>
</dbReference>
<dbReference type="eggNOG" id="COG3650">
    <property type="taxonomic scope" value="Bacteria"/>
</dbReference>
<evidence type="ECO:0000313" key="2">
    <source>
        <dbReference type="EMBL" id="AFY95364.1"/>
    </source>
</evidence>
<dbReference type="HOGENOM" id="CLU_129881_1_0_3"/>
<keyword evidence="3" id="KW-1185">Reference proteome</keyword>
<protein>
    <submittedName>
        <fullName evidence="2">Uncharacterized protein</fullName>
    </submittedName>
</protein>
<organism evidence="2 3">
    <name type="scientific">Chamaesiphon minutus (strain ATCC 27169 / PCC 6605)</name>
    <dbReference type="NCBI Taxonomy" id="1173020"/>
    <lineage>
        <taxon>Bacteria</taxon>
        <taxon>Bacillati</taxon>
        <taxon>Cyanobacteriota</taxon>
        <taxon>Cyanophyceae</taxon>
        <taxon>Gomontiellales</taxon>
        <taxon>Chamaesiphonaceae</taxon>
        <taxon>Chamaesiphon</taxon>
    </lineage>
</organism>
<evidence type="ECO:0000313" key="3">
    <source>
        <dbReference type="Proteomes" id="UP000010366"/>
    </source>
</evidence>
<dbReference type="AlphaFoldDB" id="K9UME5"/>
<dbReference type="Proteomes" id="UP000010366">
    <property type="component" value="Chromosome"/>
</dbReference>
<accession>K9UME5</accession>
<evidence type="ECO:0000256" key="1">
    <source>
        <dbReference type="SAM" id="SignalP"/>
    </source>
</evidence>
<feature type="signal peptide" evidence="1">
    <location>
        <begin position="1"/>
        <end position="22"/>
    </location>
</feature>
<proteinExistence type="predicted"/>
<keyword evidence="1" id="KW-0732">Signal</keyword>